<proteinExistence type="predicted"/>
<feature type="transmembrane region" description="Helical" evidence="1">
    <location>
        <begin position="71"/>
        <end position="89"/>
    </location>
</feature>
<gene>
    <name evidence="2" type="ORF">BSTOLATCC_MIC5233</name>
</gene>
<keyword evidence="1" id="KW-0472">Membrane</keyword>
<dbReference type="EMBL" id="CAJZBQ010000005">
    <property type="protein sequence ID" value="CAG9311975.1"/>
    <property type="molecule type" value="Genomic_DNA"/>
</dbReference>
<sequence length="247" mass="27572">MKTNQDFFSLHFCLLGTAQLSLIYGKAELLKEVPYVFILSPSLCYLLIEIILAIIEIINSEEVTQSEALKILIKFATLGLAFTSIIFLIESMDSGFESLVPILLPLFLILAMHSSCRVLHKPPPIISSILNILPPTLSVCTINGTCSSMYVSLFSSVFSAFGASISDFITILNPLTYLLLFLTILSLFFSKHSIKHPPFLLGLFSTVGILLFQYLDLFMMILMSNGLLMVSVLWNNQMIKVGEFKRI</sequence>
<dbReference type="AlphaFoldDB" id="A0AAU9IDM0"/>
<protein>
    <submittedName>
        <fullName evidence="2">Uncharacterized protein</fullName>
    </submittedName>
</protein>
<feature type="transmembrane region" description="Helical" evidence="1">
    <location>
        <begin position="35"/>
        <end position="59"/>
    </location>
</feature>
<dbReference type="Proteomes" id="UP001162131">
    <property type="component" value="Unassembled WGS sequence"/>
</dbReference>
<evidence type="ECO:0000313" key="3">
    <source>
        <dbReference type="Proteomes" id="UP001162131"/>
    </source>
</evidence>
<feature type="transmembrane region" description="Helical" evidence="1">
    <location>
        <begin position="171"/>
        <end position="189"/>
    </location>
</feature>
<feature type="transmembrane region" description="Helical" evidence="1">
    <location>
        <begin position="125"/>
        <end position="151"/>
    </location>
</feature>
<comment type="caution">
    <text evidence="2">The sequence shown here is derived from an EMBL/GenBank/DDBJ whole genome shotgun (WGS) entry which is preliminary data.</text>
</comment>
<keyword evidence="1" id="KW-1133">Transmembrane helix</keyword>
<accession>A0AAU9IDM0</accession>
<evidence type="ECO:0000256" key="1">
    <source>
        <dbReference type="SAM" id="Phobius"/>
    </source>
</evidence>
<name>A0AAU9IDM0_9CILI</name>
<evidence type="ECO:0000313" key="2">
    <source>
        <dbReference type="EMBL" id="CAG9311975.1"/>
    </source>
</evidence>
<organism evidence="2 3">
    <name type="scientific">Blepharisma stoltei</name>
    <dbReference type="NCBI Taxonomy" id="1481888"/>
    <lineage>
        <taxon>Eukaryota</taxon>
        <taxon>Sar</taxon>
        <taxon>Alveolata</taxon>
        <taxon>Ciliophora</taxon>
        <taxon>Postciliodesmatophora</taxon>
        <taxon>Heterotrichea</taxon>
        <taxon>Heterotrichida</taxon>
        <taxon>Blepharismidae</taxon>
        <taxon>Blepharisma</taxon>
    </lineage>
</organism>
<keyword evidence="1" id="KW-0812">Transmembrane</keyword>
<feature type="transmembrane region" description="Helical" evidence="1">
    <location>
        <begin position="201"/>
        <end position="223"/>
    </location>
</feature>
<keyword evidence="3" id="KW-1185">Reference proteome</keyword>
<feature type="transmembrane region" description="Helical" evidence="1">
    <location>
        <begin position="95"/>
        <end position="113"/>
    </location>
</feature>
<reference evidence="2" key="1">
    <citation type="submission" date="2021-09" db="EMBL/GenBank/DDBJ databases">
        <authorList>
            <consortium name="AG Swart"/>
            <person name="Singh M."/>
            <person name="Singh A."/>
            <person name="Seah K."/>
            <person name="Emmerich C."/>
        </authorList>
    </citation>
    <scope>NUCLEOTIDE SEQUENCE</scope>
    <source>
        <strain evidence="2">ATCC30299</strain>
    </source>
</reference>